<accession>A0A1E4T6X8</accession>
<dbReference type="STRING" id="983967.A0A1E4T6X8"/>
<dbReference type="Proteomes" id="UP000094801">
    <property type="component" value="Unassembled WGS sequence"/>
</dbReference>
<dbReference type="InterPro" id="IPR001251">
    <property type="entry name" value="CRAL-TRIO_dom"/>
</dbReference>
<dbReference type="OrthoDB" id="410651at2759"/>
<organism evidence="3 4">
    <name type="scientific">[Candida] arabinofermentans NRRL YB-2248</name>
    <dbReference type="NCBI Taxonomy" id="983967"/>
    <lineage>
        <taxon>Eukaryota</taxon>
        <taxon>Fungi</taxon>
        <taxon>Dikarya</taxon>
        <taxon>Ascomycota</taxon>
        <taxon>Saccharomycotina</taxon>
        <taxon>Pichiomycetes</taxon>
        <taxon>Pichiales</taxon>
        <taxon>Pichiaceae</taxon>
        <taxon>Ogataea</taxon>
        <taxon>Ogataea/Candida clade</taxon>
    </lineage>
</organism>
<dbReference type="EMBL" id="KV453848">
    <property type="protein sequence ID" value="ODV87418.1"/>
    <property type="molecule type" value="Genomic_DNA"/>
</dbReference>
<evidence type="ECO:0000313" key="3">
    <source>
        <dbReference type="EMBL" id="ODV87418.1"/>
    </source>
</evidence>
<dbReference type="AlphaFoldDB" id="A0A1E4T6X8"/>
<dbReference type="InterPro" id="IPR036865">
    <property type="entry name" value="CRAL-TRIO_dom_sf"/>
</dbReference>
<evidence type="ECO:0000313" key="4">
    <source>
        <dbReference type="Proteomes" id="UP000094801"/>
    </source>
</evidence>
<keyword evidence="4" id="KW-1185">Reference proteome</keyword>
<reference evidence="4" key="1">
    <citation type="submission" date="2016-04" db="EMBL/GenBank/DDBJ databases">
        <title>Comparative genomics of biotechnologically important yeasts.</title>
        <authorList>
            <consortium name="DOE Joint Genome Institute"/>
            <person name="Riley R."/>
            <person name="Haridas S."/>
            <person name="Wolfe K.H."/>
            <person name="Lopes M.R."/>
            <person name="Hittinger C.T."/>
            <person name="Goker M."/>
            <person name="Salamov A."/>
            <person name="Wisecaver J."/>
            <person name="Long T.M."/>
            <person name="Aerts A.L."/>
            <person name="Barry K."/>
            <person name="Choi C."/>
            <person name="Clum A."/>
            <person name="Coughlan A.Y."/>
            <person name="Deshpande S."/>
            <person name="Douglass A.P."/>
            <person name="Hanson S.J."/>
            <person name="Klenk H.-P."/>
            <person name="Labutti K."/>
            <person name="Lapidus A."/>
            <person name="Lindquist E."/>
            <person name="Lipzen A."/>
            <person name="Meier-Kolthoff J.P."/>
            <person name="Ohm R.A."/>
            <person name="Otillar R.P."/>
            <person name="Pangilinan J."/>
            <person name="Peng Y."/>
            <person name="Rokas A."/>
            <person name="Rosa C.A."/>
            <person name="Scheuner C."/>
            <person name="Sibirny A.A."/>
            <person name="Slot J.C."/>
            <person name="Stielow J.B."/>
            <person name="Sun H."/>
            <person name="Kurtzman C.P."/>
            <person name="Blackwell M."/>
            <person name="Grigoriev I.V."/>
            <person name="Jeffries T.W."/>
        </authorList>
    </citation>
    <scope>NUCLEOTIDE SEQUENCE [LARGE SCALE GENOMIC DNA]</scope>
    <source>
        <strain evidence="4">NRRL YB-2248</strain>
    </source>
</reference>
<protein>
    <recommendedName>
        <fullName evidence="2">CRAL-TRIO domain-containing protein</fullName>
    </recommendedName>
</protein>
<dbReference type="Gene3D" id="3.40.525.10">
    <property type="entry name" value="CRAL-TRIO lipid binding domain"/>
    <property type="match status" value="1"/>
</dbReference>
<name>A0A1E4T6X8_9ASCO</name>
<feature type="region of interest" description="Disordered" evidence="1">
    <location>
        <begin position="504"/>
        <end position="543"/>
    </location>
</feature>
<proteinExistence type="predicted"/>
<feature type="domain" description="CRAL-TRIO" evidence="2">
    <location>
        <begin position="20"/>
        <end position="155"/>
    </location>
</feature>
<sequence>MTTSRLFYETSTYDSSSGLPLYVFDTSFLPKPILDGTASSTDDSITQLTNRLIAQMPMKDHCLVLLATGFSSYDSFSNANNFKMPLNLIKLFKIIPQDKKNHLVKIYIVHGNWIFRSLVDFLKNFWNNFKREIVHCENLTSLAQHIDITKIPISLTNYIIDNYIYGNERIVINKHIANIYGKPLIPSNQLALKQFSRVYNNLIAYLTTPELDSKLTAPEWQMLIRCGSEVDLDTRLAVDILSDCLKRDQALYLSDFSFLEHAMILFKFSFKLSDSNQPILPVSLMLDQNLDFSNVDQVTTTLNTALNYKQSIHQSIESKQTSNDSSMGNNNGDEYDNGYILTKLFKFFYLLLNKLDNEYEILEPNSKNLDKVKERQHLRLILSFTKILYNEYSDDPYDLGFDNMFKFIACLMKNYKTIKVLNSDLTFDDLNNSINLADMAEFEDFKTKTTKNNKYASDYISNQAESPIFEKRVKSLNIKLRSSNNPPTPPMPRKSQYARLQSIGLNSNGNTNQQSSPLRSISSSSEGSLYSEDDKENSVPLPTARTITERLKNELIKPSDQLTSKLIKYTEKDLVVQQQRMATLNSNGVVRSSTTIRGRNVSKLTMMYEEKFMAGL</sequence>
<gene>
    <name evidence="3" type="ORF">CANARDRAFT_174476</name>
</gene>
<evidence type="ECO:0000259" key="2">
    <source>
        <dbReference type="Pfam" id="PF13716"/>
    </source>
</evidence>
<feature type="compositionally biased region" description="Low complexity" evidence="1">
    <location>
        <begin position="515"/>
        <end position="530"/>
    </location>
</feature>
<evidence type="ECO:0000256" key="1">
    <source>
        <dbReference type="SAM" id="MobiDB-lite"/>
    </source>
</evidence>
<feature type="compositionally biased region" description="Polar residues" evidence="1">
    <location>
        <begin position="504"/>
        <end position="514"/>
    </location>
</feature>
<dbReference type="Pfam" id="PF13716">
    <property type="entry name" value="CRAL_TRIO_2"/>
    <property type="match status" value="1"/>
</dbReference>